<evidence type="ECO:0000259" key="3">
    <source>
        <dbReference type="Pfam" id="PF01408"/>
    </source>
</evidence>
<dbReference type="SUPFAM" id="SSF51735">
    <property type="entry name" value="NAD(P)-binding Rossmann-fold domains"/>
    <property type="match status" value="1"/>
</dbReference>
<name>A0A1H5JZR7_9ACTN</name>
<dbReference type="PANTHER" id="PTHR43708">
    <property type="entry name" value="CONSERVED EXPRESSED OXIDOREDUCTASE (EUROFUNG)"/>
    <property type="match status" value="1"/>
</dbReference>
<dbReference type="InterPro" id="IPR043129">
    <property type="entry name" value="ATPase_NBD"/>
</dbReference>
<evidence type="ECO:0000259" key="5">
    <source>
        <dbReference type="Pfam" id="PF22725"/>
    </source>
</evidence>
<feature type="domain" description="GFO/IDH/MocA-like oxidoreductase" evidence="5">
    <location>
        <begin position="555"/>
        <end position="712"/>
    </location>
</feature>
<dbReference type="Pfam" id="PF22725">
    <property type="entry name" value="GFO_IDH_MocA_C3"/>
    <property type="match status" value="1"/>
</dbReference>
<evidence type="ECO:0000256" key="1">
    <source>
        <dbReference type="ARBA" id="ARBA00006479"/>
    </source>
</evidence>
<dbReference type="Pfam" id="PF12802">
    <property type="entry name" value="MarR_2"/>
    <property type="match status" value="1"/>
</dbReference>
<dbReference type="PANTHER" id="PTHR43708:SF8">
    <property type="entry name" value="OXIDOREDUCTASE"/>
    <property type="match status" value="1"/>
</dbReference>
<dbReference type="InterPro" id="IPR000683">
    <property type="entry name" value="Gfo/Idh/MocA-like_OxRdtase_N"/>
</dbReference>
<dbReference type="STRING" id="561176.SAMN04488561_1828"/>
<dbReference type="InterPro" id="IPR036291">
    <property type="entry name" value="NAD(P)-bd_dom_sf"/>
</dbReference>
<protein>
    <submittedName>
        <fullName evidence="6">Predicted dehydrogenase</fullName>
    </submittedName>
</protein>
<dbReference type="Gene3D" id="1.10.10.10">
    <property type="entry name" value="Winged helix-like DNA-binding domain superfamily/Winged helix DNA-binding domain"/>
    <property type="match status" value="1"/>
</dbReference>
<accession>A0A1H5JZR7</accession>
<dbReference type="RefSeq" id="WP_176986520.1">
    <property type="nucleotide sequence ID" value="NZ_FNUC01000003.1"/>
</dbReference>
<evidence type="ECO:0000313" key="7">
    <source>
        <dbReference type="Proteomes" id="UP000181980"/>
    </source>
</evidence>
<dbReference type="InterPro" id="IPR036390">
    <property type="entry name" value="WH_DNA-bd_sf"/>
</dbReference>
<dbReference type="SUPFAM" id="SSF53067">
    <property type="entry name" value="Actin-like ATPase domain"/>
    <property type="match status" value="1"/>
</dbReference>
<evidence type="ECO:0000313" key="6">
    <source>
        <dbReference type="EMBL" id="SEE58066.1"/>
    </source>
</evidence>
<feature type="domain" description="Gfo/Idh/MocA-like oxidoreductase N-terminal" evidence="3">
    <location>
        <begin position="427"/>
        <end position="546"/>
    </location>
</feature>
<gene>
    <name evidence="6" type="ORF">SAMN04488561_1828</name>
</gene>
<evidence type="ECO:0000259" key="4">
    <source>
        <dbReference type="Pfam" id="PF12802"/>
    </source>
</evidence>
<sequence length="810" mass="86135">MTDPNSSHERQLTDLRRQKRLACLRALRGAGAVSLAELARVTSLSRPTVESILTELIEQGLVRETTAPGDGTRRMGRPARHFEFQAGSGYAVGIDVGVHMITGLICDLGGRVRAAVHRPTDPAVNGAERLRAARQVQAELLARVGVSEQRLAAVVVAVPGITDGERVVLSYPIPDWTGVRLAARFAHGADHPVQLENDINMAALAEHRLGAGELADDMVLIQIGHRIGAAVMLGGTLFRGSRFAAAEIGDLAWTGWGDWETGAVRDEIEAAGGIEAIVQRASGGDEDARAAIGRYARRIAPGVSALAMALDPSVVVIGGGLSPAGALLIDPLRDELERMARAVAIAPLAQSMFGADATAYGALIRALELGSAHLLGSQDDEVPRLQPLDPAATHPAEAATDGATPAEAVPAAGRQRTAATTSTTPPLRIGVVGVGARAPLATSVGASTVPAWVVAVADPDPGAATRARQLFGDAVTVRTDHRDLLADDLDAALVISPDDTHAGIATDLLEAGVAVYLEKPLATSTAEADRVLAAAARTGTRLYVGHNMRHMGVVRLLRELIERGEIGEVKTVWCRHFVGNGGDYYFKDWHADRSRSTGLLLQKAVHDLDVIHWLAASRGRDVVAMGDLQVYGQITDRLDPSAPAGTLMPDWFSYDNWPPLTQTGLNPVVDVEDTSMLLMRMDNGVLASYAQCHFTPDYWRSYTVIGTEGRLENAGDGDGDSVRVWNRRTGYAEYGDHEYTVAGDRSGHDDADRRIVDEFLRWIAHGDPVTSTPLDARDAVAVAAAATESLRSGSRPVRVAAAGADIERHF</sequence>
<dbReference type="InterPro" id="IPR000835">
    <property type="entry name" value="HTH_MarR-typ"/>
</dbReference>
<dbReference type="Pfam" id="PF01408">
    <property type="entry name" value="GFO_IDH_MocA"/>
    <property type="match status" value="1"/>
</dbReference>
<dbReference type="EMBL" id="FNUC01000003">
    <property type="protein sequence ID" value="SEE58066.1"/>
    <property type="molecule type" value="Genomic_DNA"/>
</dbReference>
<evidence type="ECO:0000256" key="2">
    <source>
        <dbReference type="SAM" id="MobiDB-lite"/>
    </source>
</evidence>
<feature type="domain" description="HTH marR-type" evidence="4">
    <location>
        <begin position="21"/>
        <end position="71"/>
    </location>
</feature>
<reference evidence="7" key="1">
    <citation type="submission" date="2016-10" db="EMBL/GenBank/DDBJ databases">
        <authorList>
            <person name="Varghese N."/>
            <person name="Submissions S."/>
        </authorList>
    </citation>
    <scope>NUCLEOTIDE SEQUENCE [LARGE SCALE GENOMIC DNA]</scope>
    <source>
        <strain evidence="7">DSM 45237</strain>
    </source>
</reference>
<keyword evidence="7" id="KW-1185">Reference proteome</keyword>
<proteinExistence type="inferred from homology"/>
<dbReference type="GO" id="GO:0000166">
    <property type="term" value="F:nucleotide binding"/>
    <property type="evidence" value="ECO:0007669"/>
    <property type="project" value="InterPro"/>
</dbReference>
<dbReference type="AlphaFoldDB" id="A0A1H5JZR7"/>
<dbReference type="Gene3D" id="3.30.360.10">
    <property type="entry name" value="Dihydrodipicolinate Reductase, domain 2"/>
    <property type="match status" value="1"/>
</dbReference>
<dbReference type="Pfam" id="PF00480">
    <property type="entry name" value="ROK"/>
    <property type="match status" value="2"/>
</dbReference>
<dbReference type="SUPFAM" id="SSF46785">
    <property type="entry name" value="Winged helix' DNA-binding domain"/>
    <property type="match status" value="1"/>
</dbReference>
<dbReference type="GO" id="GO:0003700">
    <property type="term" value="F:DNA-binding transcription factor activity"/>
    <property type="evidence" value="ECO:0007669"/>
    <property type="project" value="InterPro"/>
</dbReference>
<dbReference type="InterPro" id="IPR036388">
    <property type="entry name" value="WH-like_DNA-bd_sf"/>
</dbReference>
<dbReference type="InterPro" id="IPR051317">
    <property type="entry name" value="Gfo/Idh/MocA_oxidoreduct"/>
</dbReference>
<organism evidence="6 7">
    <name type="scientific">Jiangella alba</name>
    <dbReference type="NCBI Taxonomy" id="561176"/>
    <lineage>
        <taxon>Bacteria</taxon>
        <taxon>Bacillati</taxon>
        <taxon>Actinomycetota</taxon>
        <taxon>Actinomycetes</taxon>
        <taxon>Jiangellales</taxon>
        <taxon>Jiangellaceae</taxon>
        <taxon>Jiangella</taxon>
    </lineage>
</organism>
<dbReference type="InterPro" id="IPR055170">
    <property type="entry name" value="GFO_IDH_MocA-like_dom"/>
</dbReference>
<feature type="region of interest" description="Disordered" evidence="2">
    <location>
        <begin position="381"/>
        <end position="423"/>
    </location>
</feature>
<dbReference type="SUPFAM" id="SSF55347">
    <property type="entry name" value="Glyceraldehyde-3-phosphate dehydrogenase-like, C-terminal domain"/>
    <property type="match status" value="1"/>
</dbReference>
<dbReference type="Gene3D" id="3.40.50.720">
    <property type="entry name" value="NAD(P)-binding Rossmann-like Domain"/>
    <property type="match status" value="1"/>
</dbReference>
<dbReference type="InterPro" id="IPR000600">
    <property type="entry name" value="ROK"/>
</dbReference>
<dbReference type="Gene3D" id="3.30.420.40">
    <property type="match status" value="2"/>
</dbReference>
<dbReference type="Proteomes" id="UP000181980">
    <property type="component" value="Unassembled WGS sequence"/>
</dbReference>
<comment type="similarity">
    <text evidence="1">Belongs to the ROK (NagC/XylR) family.</text>
</comment>